<dbReference type="GO" id="GO:0006417">
    <property type="term" value="P:regulation of translation"/>
    <property type="evidence" value="ECO:0007669"/>
    <property type="project" value="TreeGrafter"/>
</dbReference>
<organism evidence="6 7">
    <name type="scientific">Linum trigynum</name>
    <dbReference type="NCBI Taxonomy" id="586398"/>
    <lineage>
        <taxon>Eukaryota</taxon>
        <taxon>Viridiplantae</taxon>
        <taxon>Streptophyta</taxon>
        <taxon>Embryophyta</taxon>
        <taxon>Tracheophyta</taxon>
        <taxon>Spermatophyta</taxon>
        <taxon>Magnoliopsida</taxon>
        <taxon>eudicotyledons</taxon>
        <taxon>Gunneridae</taxon>
        <taxon>Pentapetalae</taxon>
        <taxon>rosids</taxon>
        <taxon>fabids</taxon>
        <taxon>Malpighiales</taxon>
        <taxon>Linaceae</taxon>
        <taxon>Linum</taxon>
    </lineage>
</organism>
<dbReference type="Proteomes" id="UP001497516">
    <property type="component" value="Chromosome 7"/>
</dbReference>
<accession>A0AAV2FMZ1</accession>
<proteinExistence type="predicted"/>
<feature type="region of interest" description="Disordered" evidence="4">
    <location>
        <begin position="1"/>
        <end position="86"/>
    </location>
</feature>
<dbReference type="SUPFAM" id="SSF54928">
    <property type="entry name" value="RNA-binding domain, RBD"/>
    <property type="match status" value="2"/>
</dbReference>
<dbReference type="GO" id="GO:0003729">
    <property type="term" value="F:mRNA binding"/>
    <property type="evidence" value="ECO:0007669"/>
    <property type="project" value="TreeGrafter"/>
</dbReference>
<reference evidence="6 7" key="1">
    <citation type="submission" date="2024-04" db="EMBL/GenBank/DDBJ databases">
        <authorList>
            <person name="Fracassetti M."/>
        </authorList>
    </citation>
    <scope>NUCLEOTIDE SEQUENCE [LARGE SCALE GENOMIC DNA]</scope>
</reference>
<feature type="domain" description="RRM" evidence="5">
    <location>
        <begin position="175"/>
        <end position="253"/>
    </location>
</feature>
<feature type="region of interest" description="Disordered" evidence="4">
    <location>
        <begin position="404"/>
        <end position="423"/>
    </location>
</feature>
<keyword evidence="2 3" id="KW-0694">RNA-binding</keyword>
<evidence type="ECO:0000313" key="6">
    <source>
        <dbReference type="EMBL" id="CAL1399716.1"/>
    </source>
</evidence>
<dbReference type="InterPro" id="IPR035979">
    <property type="entry name" value="RBD_domain_sf"/>
</dbReference>
<feature type="compositionally biased region" description="Low complexity" evidence="4">
    <location>
        <begin position="75"/>
        <end position="84"/>
    </location>
</feature>
<name>A0AAV2FMZ1_9ROSI</name>
<dbReference type="SMART" id="SM00360">
    <property type="entry name" value="RRM"/>
    <property type="match status" value="2"/>
</dbReference>
<keyword evidence="7" id="KW-1185">Reference proteome</keyword>
<sequence>MDYDYSQNERDFDQGNVLAFNVDEEEHDYYEDYEEIPQQQQQQQQQEQQPQQQGRRDKRQEEETGAGNGGRMINHSHQSSSSSSAPGKLFVGGLSWDTTEETFTDYFCKFGEISDAVIMLDRLSGRPRGFGFVTFADPVVADRVLERDHIVDGRAVEVKKTVPREDMDFKGMRVKKIFVGGLPPSLTEDELKEYFSFYGGITEYQIMLDHKTGRSRGFGFVTFDSEDSVERIFSEGRNHELGGKEVEIKKAEPRRFGGGDYGSGPKSYGGGFNNEASGYGPVHGSGSRNSGKMGRGAYGGGGGGGGYGGYSVFNGFGAGYGAGYPGSAAGFYGAYGGYGYGFGLNNFMMYGNGMYGGGGGGGGSAFPYGAAAGYGVGKGYERTGDGGRGYGSSGGSSGYGSGKAYGGSAGGSVAGGRHHPYRK</sequence>
<protein>
    <recommendedName>
        <fullName evidence="5">RRM domain-containing protein</fullName>
    </recommendedName>
</protein>
<dbReference type="InterPro" id="IPR012677">
    <property type="entry name" value="Nucleotide-bd_a/b_plait_sf"/>
</dbReference>
<feature type="compositionally biased region" description="Low complexity" evidence="4">
    <location>
        <begin position="37"/>
        <end position="53"/>
    </location>
</feature>
<dbReference type="InterPro" id="IPR000504">
    <property type="entry name" value="RRM_dom"/>
</dbReference>
<keyword evidence="1" id="KW-0677">Repeat</keyword>
<dbReference type="EMBL" id="OZ034820">
    <property type="protein sequence ID" value="CAL1399716.1"/>
    <property type="molecule type" value="Genomic_DNA"/>
</dbReference>
<evidence type="ECO:0000313" key="7">
    <source>
        <dbReference type="Proteomes" id="UP001497516"/>
    </source>
</evidence>
<evidence type="ECO:0000256" key="2">
    <source>
        <dbReference type="ARBA" id="ARBA00022884"/>
    </source>
</evidence>
<evidence type="ECO:0000256" key="3">
    <source>
        <dbReference type="PROSITE-ProRule" id="PRU00176"/>
    </source>
</evidence>
<dbReference type="CDD" id="cd12325">
    <property type="entry name" value="RRM1_hnRNPA_hnRNPD_like"/>
    <property type="match status" value="1"/>
</dbReference>
<dbReference type="PROSITE" id="PS50102">
    <property type="entry name" value="RRM"/>
    <property type="match status" value="2"/>
</dbReference>
<feature type="compositionally biased region" description="Gly residues" evidence="4">
    <location>
        <begin position="404"/>
        <end position="414"/>
    </location>
</feature>
<feature type="domain" description="RRM" evidence="5">
    <location>
        <begin position="87"/>
        <end position="163"/>
    </location>
</feature>
<dbReference type="Pfam" id="PF00076">
    <property type="entry name" value="RRM_1"/>
    <property type="match status" value="2"/>
</dbReference>
<feature type="compositionally biased region" description="Acidic residues" evidence="4">
    <location>
        <begin position="22"/>
        <end position="35"/>
    </location>
</feature>
<evidence type="ECO:0000259" key="5">
    <source>
        <dbReference type="PROSITE" id="PS50102"/>
    </source>
</evidence>
<dbReference type="FunFam" id="3.30.70.330:FF:000051">
    <property type="entry name" value="Heterogeneous nuclear ribonucleoprotein 1"/>
    <property type="match status" value="1"/>
</dbReference>
<evidence type="ECO:0000256" key="1">
    <source>
        <dbReference type="ARBA" id="ARBA00022737"/>
    </source>
</evidence>
<dbReference type="PANTHER" id="PTHR48032">
    <property type="entry name" value="RNA-BINDING PROTEIN MUSASHI HOMOLOG RBP6"/>
    <property type="match status" value="1"/>
</dbReference>
<evidence type="ECO:0000256" key="4">
    <source>
        <dbReference type="SAM" id="MobiDB-lite"/>
    </source>
</evidence>
<dbReference type="AlphaFoldDB" id="A0AAV2FMZ1"/>
<dbReference type="PANTHER" id="PTHR48032:SF6">
    <property type="entry name" value="RNA-BINDING (RRM_RBD_RNP MOTIFS) FAMILY PROTEIN"/>
    <property type="match status" value="1"/>
</dbReference>
<dbReference type="Gene3D" id="3.30.70.330">
    <property type="match status" value="2"/>
</dbReference>
<gene>
    <name evidence="6" type="ORF">LTRI10_LOCUS39888</name>
</gene>